<proteinExistence type="predicted"/>
<comment type="caution">
    <text evidence="1">The sequence shown here is derived from an EMBL/GenBank/DDBJ whole genome shotgun (WGS) entry which is preliminary data.</text>
</comment>
<organism evidence="1 2">
    <name type="scientific">Pedococcus bigeumensis</name>
    <dbReference type="NCBI Taxonomy" id="433644"/>
    <lineage>
        <taxon>Bacteria</taxon>
        <taxon>Bacillati</taxon>
        <taxon>Actinomycetota</taxon>
        <taxon>Actinomycetes</taxon>
        <taxon>Micrococcales</taxon>
        <taxon>Intrasporangiaceae</taxon>
        <taxon>Pedococcus</taxon>
    </lineage>
</organism>
<gene>
    <name evidence="1" type="ORF">EAH86_17970</name>
</gene>
<evidence type="ECO:0000313" key="1">
    <source>
        <dbReference type="EMBL" id="TPG14085.1"/>
    </source>
</evidence>
<dbReference type="AlphaFoldDB" id="A0A502CK91"/>
<sequence length="253" mass="26028">MVALVASLAALALLGLVTNVPGWLGHGDGFVDVSPGLLKVDPGAKGVATLGGGVSVSLYSDGLRISRDNDLLLQTVIGGSMLSAVEGSATTDGAGRTEERVTASYDNVTITELVFLPGRASYFGTVQDGKRSLPLTLRIESAGGVVRIGASVNGADGVVWHLNREPQTVGIRPALPAVNLRNSAAWVDPGAVEGRAAFSTLLGTDIGVGPQRVARGVDIRTQGRTDIHIWSDSCSLTVSSQARPEPTPRSAPA</sequence>
<dbReference type="Proteomes" id="UP000317722">
    <property type="component" value="Unassembled WGS sequence"/>
</dbReference>
<accession>A0A502CK91</accession>
<name>A0A502CK91_9MICO</name>
<protein>
    <submittedName>
        <fullName evidence="1">Uncharacterized protein</fullName>
    </submittedName>
</protein>
<keyword evidence="2" id="KW-1185">Reference proteome</keyword>
<reference evidence="1 2" key="1">
    <citation type="journal article" date="2019" name="Environ. Microbiol.">
        <title>Species interactions and distinct microbial communities in high Arctic permafrost affected cryosols are associated with the CH4 and CO2 gas fluxes.</title>
        <authorList>
            <person name="Altshuler I."/>
            <person name="Hamel J."/>
            <person name="Turney S."/>
            <person name="Magnuson E."/>
            <person name="Levesque R."/>
            <person name="Greer C."/>
            <person name="Whyte L.G."/>
        </authorList>
    </citation>
    <scope>NUCLEOTIDE SEQUENCE [LARGE SCALE GENOMIC DNA]</scope>
    <source>
        <strain evidence="1 2">S9.3A</strain>
    </source>
</reference>
<dbReference type="EMBL" id="RCZM01000006">
    <property type="protein sequence ID" value="TPG14085.1"/>
    <property type="molecule type" value="Genomic_DNA"/>
</dbReference>
<evidence type="ECO:0000313" key="2">
    <source>
        <dbReference type="Proteomes" id="UP000317722"/>
    </source>
</evidence>